<accession>A0A371HW58</accession>
<organism evidence="1 2">
    <name type="scientific">Mucuna pruriens</name>
    <name type="common">Velvet bean</name>
    <name type="synonym">Dolichos pruriens</name>
    <dbReference type="NCBI Taxonomy" id="157652"/>
    <lineage>
        <taxon>Eukaryota</taxon>
        <taxon>Viridiplantae</taxon>
        <taxon>Streptophyta</taxon>
        <taxon>Embryophyta</taxon>
        <taxon>Tracheophyta</taxon>
        <taxon>Spermatophyta</taxon>
        <taxon>Magnoliopsida</taxon>
        <taxon>eudicotyledons</taxon>
        <taxon>Gunneridae</taxon>
        <taxon>Pentapetalae</taxon>
        <taxon>rosids</taxon>
        <taxon>fabids</taxon>
        <taxon>Fabales</taxon>
        <taxon>Fabaceae</taxon>
        <taxon>Papilionoideae</taxon>
        <taxon>50 kb inversion clade</taxon>
        <taxon>NPAAA clade</taxon>
        <taxon>indigoferoid/millettioid clade</taxon>
        <taxon>Phaseoleae</taxon>
        <taxon>Mucuna</taxon>
    </lineage>
</organism>
<name>A0A371HW58_MUCPR</name>
<protein>
    <submittedName>
        <fullName evidence="1">Uncharacterized protein</fullName>
    </submittedName>
</protein>
<evidence type="ECO:0000313" key="1">
    <source>
        <dbReference type="EMBL" id="RDY06993.1"/>
    </source>
</evidence>
<dbReference type="EMBL" id="QJKJ01001570">
    <property type="protein sequence ID" value="RDY06993.1"/>
    <property type="molecule type" value="Genomic_DNA"/>
</dbReference>
<reference evidence="1" key="1">
    <citation type="submission" date="2018-05" db="EMBL/GenBank/DDBJ databases">
        <title>Draft genome of Mucuna pruriens seed.</title>
        <authorList>
            <person name="Nnadi N.E."/>
            <person name="Vos R."/>
            <person name="Hasami M.H."/>
            <person name="Devisetty U.K."/>
            <person name="Aguiy J.C."/>
        </authorList>
    </citation>
    <scope>NUCLEOTIDE SEQUENCE [LARGE SCALE GENOMIC DNA]</scope>
    <source>
        <strain evidence="1">JCA_2017</strain>
    </source>
</reference>
<dbReference type="Proteomes" id="UP000257109">
    <property type="component" value="Unassembled WGS sequence"/>
</dbReference>
<keyword evidence="2" id="KW-1185">Reference proteome</keyword>
<proteinExistence type="predicted"/>
<gene>
    <name evidence="1" type="ORF">CR513_08947</name>
</gene>
<sequence>MDVTLGGLKQSYGANFTKRNLEVTFDLGLVVTGYGIPEPEANPEVELNIDIIFPSTLVLVQLRDLVIVKHQHFLPREYGAHRVAALLVLPEGVHMRYHLGITEPRSLVECYCLYFVIVYAKLLVGVACGEVEDHVVVKAVVVGVVGFRYVELEGAGLNHQPEYQDCEANQIFPRGSNSSFFRGDGGSVVAPPGEWRNRNSHRSNGVAYRPCLELINRTKKL</sequence>
<feature type="non-terminal residue" evidence="1">
    <location>
        <position position="1"/>
    </location>
</feature>
<dbReference type="AlphaFoldDB" id="A0A371HW58"/>
<comment type="caution">
    <text evidence="1">The sequence shown here is derived from an EMBL/GenBank/DDBJ whole genome shotgun (WGS) entry which is preliminary data.</text>
</comment>
<evidence type="ECO:0000313" key="2">
    <source>
        <dbReference type="Proteomes" id="UP000257109"/>
    </source>
</evidence>